<dbReference type="InterPro" id="IPR035906">
    <property type="entry name" value="MetI-like_sf"/>
</dbReference>
<evidence type="ECO:0000256" key="6">
    <source>
        <dbReference type="ARBA" id="ARBA00023136"/>
    </source>
</evidence>
<feature type="transmembrane region" description="Helical" evidence="7">
    <location>
        <begin position="149"/>
        <end position="169"/>
    </location>
</feature>
<keyword evidence="4 7" id="KW-0812">Transmembrane</keyword>
<evidence type="ECO:0000259" key="8">
    <source>
        <dbReference type="PROSITE" id="PS50928"/>
    </source>
</evidence>
<accession>A0A6J6QRG1</accession>
<proteinExistence type="predicted"/>
<comment type="subcellular location">
    <subcellularLocation>
        <location evidence="1">Cell membrane</location>
        <topology evidence="1">Multi-pass membrane protein</topology>
    </subcellularLocation>
</comment>
<dbReference type="SUPFAM" id="SSF161098">
    <property type="entry name" value="MetI-like"/>
    <property type="match status" value="1"/>
</dbReference>
<gene>
    <name evidence="9" type="ORF">UFOPK2602_01345</name>
</gene>
<evidence type="ECO:0000256" key="3">
    <source>
        <dbReference type="ARBA" id="ARBA00022475"/>
    </source>
</evidence>
<feature type="transmembrane region" description="Helical" evidence="7">
    <location>
        <begin position="118"/>
        <end position="142"/>
    </location>
</feature>
<dbReference type="PANTHER" id="PTHR30151:SF40">
    <property type="entry name" value="TRANSPORT SYSTEM INTEGRAL MEMBRANE PROTEIN"/>
    <property type="match status" value="1"/>
</dbReference>
<evidence type="ECO:0000256" key="5">
    <source>
        <dbReference type="ARBA" id="ARBA00022989"/>
    </source>
</evidence>
<organism evidence="9">
    <name type="scientific">freshwater metagenome</name>
    <dbReference type="NCBI Taxonomy" id="449393"/>
    <lineage>
        <taxon>unclassified sequences</taxon>
        <taxon>metagenomes</taxon>
        <taxon>ecological metagenomes</taxon>
    </lineage>
</organism>
<name>A0A6J6QRG1_9ZZZZ</name>
<evidence type="ECO:0000313" key="9">
    <source>
        <dbReference type="EMBL" id="CAB4714341.1"/>
    </source>
</evidence>
<dbReference type="CDD" id="cd06261">
    <property type="entry name" value="TM_PBP2"/>
    <property type="match status" value="1"/>
</dbReference>
<feature type="transmembrane region" description="Helical" evidence="7">
    <location>
        <begin position="213"/>
        <end position="229"/>
    </location>
</feature>
<dbReference type="Pfam" id="PF00528">
    <property type="entry name" value="BPD_transp_1"/>
    <property type="match status" value="1"/>
</dbReference>
<keyword evidence="3" id="KW-1003">Cell membrane</keyword>
<dbReference type="Gene3D" id="1.10.3720.10">
    <property type="entry name" value="MetI-like"/>
    <property type="match status" value="1"/>
</dbReference>
<dbReference type="AlphaFoldDB" id="A0A6J6QRG1"/>
<dbReference type="PANTHER" id="PTHR30151">
    <property type="entry name" value="ALKANE SULFONATE ABC TRANSPORTER-RELATED, MEMBRANE SUBUNIT"/>
    <property type="match status" value="1"/>
</dbReference>
<dbReference type="PROSITE" id="PS50928">
    <property type="entry name" value="ABC_TM1"/>
    <property type="match status" value="1"/>
</dbReference>
<dbReference type="InterPro" id="IPR000515">
    <property type="entry name" value="MetI-like"/>
</dbReference>
<feature type="transmembrane region" description="Helical" evidence="7">
    <location>
        <begin position="189"/>
        <end position="206"/>
    </location>
</feature>
<evidence type="ECO:0000256" key="1">
    <source>
        <dbReference type="ARBA" id="ARBA00004651"/>
    </source>
</evidence>
<feature type="domain" description="ABC transmembrane type-1" evidence="8">
    <location>
        <begin position="84"/>
        <end position="267"/>
    </location>
</feature>
<evidence type="ECO:0000256" key="4">
    <source>
        <dbReference type="ARBA" id="ARBA00022692"/>
    </source>
</evidence>
<reference evidence="9" key="1">
    <citation type="submission" date="2020-05" db="EMBL/GenBank/DDBJ databases">
        <authorList>
            <person name="Chiriac C."/>
            <person name="Salcher M."/>
            <person name="Ghai R."/>
            <person name="Kavagutti S V."/>
        </authorList>
    </citation>
    <scope>NUCLEOTIDE SEQUENCE</scope>
</reference>
<keyword evidence="2" id="KW-0813">Transport</keyword>
<dbReference type="GO" id="GO:0005886">
    <property type="term" value="C:plasma membrane"/>
    <property type="evidence" value="ECO:0007669"/>
    <property type="project" value="UniProtKB-SubCell"/>
</dbReference>
<feature type="transmembrane region" description="Helical" evidence="7">
    <location>
        <begin position="249"/>
        <end position="271"/>
    </location>
</feature>
<keyword evidence="6 7" id="KW-0472">Membrane</keyword>
<keyword evidence="5 7" id="KW-1133">Transmembrane helix</keyword>
<evidence type="ECO:0000256" key="7">
    <source>
        <dbReference type="SAM" id="Phobius"/>
    </source>
</evidence>
<dbReference type="EMBL" id="CAEZXX010000090">
    <property type="protein sequence ID" value="CAB4714341.1"/>
    <property type="molecule type" value="Genomic_DNA"/>
</dbReference>
<feature type="transmembrane region" description="Helical" evidence="7">
    <location>
        <begin position="91"/>
        <end position="112"/>
    </location>
</feature>
<sequence length="284" mass="30578">MDVAEVDEQLAGLDALESEVAGESRARRLWAQMWPKVAAIGLALLVWQGIVWASWKPDYVLPGPATVLPRFFSDLGTSITWRAIGTTMRRAFVGFGVAIVIGSLVGIAVAQFRVVRSAVGSLITGLQTMPSIAWFPLAVLLFKKSEAAIFFVVVLGAAPSVANGLISGIDHVPPILVRAGRVLGAKGIHAYRHVIVPAALPSFVAGLKQGWAFVWRSLMAGELIVIIANRPSIGVQLSYNQEFNDAPGLFSYMLIILLIGIVVDAVVFAGLERNIRRRRGLTTN</sequence>
<protein>
    <submittedName>
        <fullName evidence="9">Unannotated protein</fullName>
    </submittedName>
</protein>
<evidence type="ECO:0000256" key="2">
    <source>
        <dbReference type="ARBA" id="ARBA00022448"/>
    </source>
</evidence>
<dbReference type="GO" id="GO:0055085">
    <property type="term" value="P:transmembrane transport"/>
    <property type="evidence" value="ECO:0007669"/>
    <property type="project" value="InterPro"/>
</dbReference>